<gene>
    <name evidence="1" type="ORF">RRG08_066646</name>
</gene>
<accession>A0AAE1DIB2</accession>
<proteinExistence type="predicted"/>
<dbReference type="AlphaFoldDB" id="A0AAE1DIB2"/>
<reference evidence="1" key="1">
    <citation type="journal article" date="2023" name="G3 (Bethesda)">
        <title>A reference genome for the long-term kleptoplast-retaining sea slug Elysia crispata morphotype clarki.</title>
        <authorList>
            <person name="Eastman K.E."/>
            <person name="Pendleton A.L."/>
            <person name="Shaikh M.A."/>
            <person name="Suttiyut T."/>
            <person name="Ogas R."/>
            <person name="Tomko P."/>
            <person name="Gavelis G."/>
            <person name="Widhalm J.R."/>
            <person name="Wisecaver J.H."/>
        </authorList>
    </citation>
    <scope>NUCLEOTIDE SEQUENCE</scope>
    <source>
        <strain evidence="1">ECLA1</strain>
    </source>
</reference>
<organism evidence="1 2">
    <name type="scientific">Elysia crispata</name>
    <name type="common">lettuce slug</name>
    <dbReference type="NCBI Taxonomy" id="231223"/>
    <lineage>
        <taxon>Eukaryota</taxon>
        <taxon>Metazoa</taxon>
        <taxon>Spiralia</taxon>
        <taxon>Lophotrochozoa</taxon>
        <taxon>Mollusca</taxon>
        <taxon>Gastropoda</taxon>
        <taxon>Heterobranchia</taxon>
        <taxon>Euthyneura</taxon>
        <taxon>Panpulmonata</taxon>
        <taxon>Sacoglossa</taxon>
        <taxon>Placobranchoidea</taxon>
        <taxon>Plakobranchidae</taxon>
        <taxon>Elysia</taxon>
    </lineage>
</organism>
<dbReference type="Proteomes" id="UP001283361">
    <property type="component" value="Unassembled WGS sequence"/>
</dbReference>
<comment type="caution">
    <text evidence="1">The sequence shown here is derived from an EMBL/GenBank/DDBJ whole genome shotgun (WGS) entry which is preliminary data.</text>
</comment>
<name>A0AAE1DIB2_9GAST</name>
<protein>
    <submittedName>
        <fullName evidence="1">Uncharacterized protein</fullName>
    </submittedName>
</protein>
<keyword evidence="2" id="KW-1185">Reference proteome</keyword>
<evidence type="ECO:0000313" key="2">
    <source>
        <dbReference type="Proteomes" id="UP001283361"/>
    </source>
</evidence>
<dbReference type="EMBL" id="JAWDGP010003723">
    <property type="protein sequence ID" value="KAK3771557.1"/>
    <property type="molecule type" value="Genomic_DNA"/>
</dbReference>
<sequence length="111" mass="11841">MARALPSVVVTCDWPGRLVVGRGWERSTLSAVHAVLAGGIPGTPRHNACNQNTLFVLCSNPPSCGSRQHARSDTRPSLGFTALVVSIKVETGVAHQEDSGKIELELVPIWT</sequence>
<evidence type="ECO:0000313" key="1">
    <source>
        <dbReference type="EMBL" id="KAK3771557.1"/>
    </source>
</evidence>